<keyword evidence="1" id="KW-0808">Transferase</keyword>
<evidence type="ECO:0000256" key="2">
    <source>
        <dbReference type="ARBA" id="ARBA00022777"/>
    </source>
</evidence>
<dbReference type="SUPFAM" id="SSF53613">
    <property type="entry name" value="Ribokinase-like"/>
    <property type="match status" value="1"/>
</dbReference>
<dbReference type="RefSeq" id="WP_244725105.1">
    <property type="nucleotide sequence ID" value="NZ_JALIRP010000004.1"/>
</dbReference>
<comment type="caution">
    <text evidence="4">The sequence shown here is derived from an EMBL/GenBank/DDBJ whole genome shotgun (WGS) entry which is preliminary data.</text>
</comment>
<evidence type="ECO:0000259" key="3">
    <source>
        <dbReference type="Pfam" id="PF00294"/>
    </source>
</evidence>
<proteinExistence type="predicted"/>
<evidence type="ECO:0000313" key="4">
    <source>
        <dbReference type="EMBL" id="MCJ8012297.1"/>
    </source>
</evidence>
<dbReference type="GO" id="GO:0016301">
    <property type="term" value="F:kinase activity"/>
    <property type="evidence" value="ECO:0007669"/>
    <property type="project" value="UniProtKB-KW"/>
</dbReference>
<evidence type="ECO:0000313" key="5">
    <source>
        <dbReference type="Proteomes" id="UP001139347"/>
    </source>
</evidence>
<keyword evidence="2 4" id="KW-0418">Kinase</keyword>
<dbReference type="InterPro" id="IPR029056">
    <property type="entry name" value="Ribokinase-like"/>
</dbReference>
<dbReference type="AlphaFoldDB" id="A0A9X1WN50"/>
<organism evidence="4 5">
    <name type="scientific">Paenibacillus mangrovi</name>
    <dbReference type="NCBI Taxonomy" id="2931978"/>
    <lineage>
        <taxon>Bacteria</taxon>
        <taxon>Bacillati</taxon>
        <taxon>Bacillota</taxon>
        <taxon>Bacilli</taxon>
        <taxon>Bacillales</taxon>
        <taxon>Paenibacillaceae</taxon>
        <taxon>Paenibacillus</taxon>
    </lineage>
</organism>
<dbReference type="Pfam" id="PF00294">
    <property type="entry name" value="PfkB"/>
    <property type="match status" value="1"/>
</dbReference>
<feature type="domain" description="Carbohydrate kinase PfkB" evidence="3">
    <location>
        <begin position="7"/>
        <end position="126"/>
    </location>
</feature>
<reference evidence="4" key="1">
    <citation type="submission" date="2022-04" db="EMBL/GenBank/DDBJ databases">
        <title>Paenibacillus mangrovi sp. nov., a novel endophytic bacterium isolated from bark of Kandelia candel.</title>
        <authorList>
            <person name="Tuo L."/>
        </authorList>
    </citation>
    <scope>NUCLEOTIDE SEQUENCE</scope>
    <source>
        <strain evidence="4">KQZ6P-2</strain>
    </source>
</reference>
<sequence length="151" mass="16643">MKTYDAFVIGEANVDLVIVGCNQLPLPGQEIFVCDMNQHVGGGAALFSMTLAKLGKKLAFKGIVGTDYYGQYILEQFSECGIDTRFIERNDRNKTRISIAINPENDRSFILYAGTNAELQVEHVAIEDLMPSQLCSCLTLMSSSISILLIQ</sequence>
<keyword evidence="5" id="KW-1185">Reference proteome</keyword>
<dbReference type="PANTHER" id="PTHR10584">
    <property type="entry name" value="SUGAR KINASE"/>
    <property type="match status" value="1"/>
</dbReference>
<gene>
    <name evidence="4" type="ORF">MUG84_11185</name>
</gene>
<evidence type="ECO:0000256" key="1">
    <source>
        <dbReference type="ARBA" id="ARBA00022679"/>
    </source>
</evidence>
<name>A0A9X1WN50_9BACL</name>
<dbReference type="PANTHER" id="PTHR10584:SF166">
    <property type="entry name" value="RIBOKINASE"/>
    <property type="match status" value="1"/>
</dbReference>
<dbReference type="InterPro" id="IPR011611">
    <property type="entry name" value="PfkB_dom"/>
</dbReference>
<dbReference type="Gene3D" id="3.40.1190.20">
    <property type="match status" value="1"/>
</dbReference>
<dbReference type="Proteomes" id="UP001139347">
    <property type="component" value="Unassembled WGS sequence"/>
</dbReference>
<dbReference type="EMBL" id="JALIRP010000004">
    <property type="protein sequence ID" value="MCJ8012297.1"/>
    <property type="molecule type" value="Genomic_DNA"/>
</dbReference>
<accession>A0A9X1WN50</accession>
<protein>
    <submittedName>
        <fullName evidence="4">Carbohydrate kinase family protein</fullName>
    </submittedName>
</protein>